<organism evidence="6 7">
    <name type="scientific">Berryella intestinalis</name>
    <dbReference type="NCBI Taxonomy" id="1531429"/>
    <lineage>
        <taxon>Bacteria</taxon>
        <taxon>Bacillati</taxon>
        <taxon>Actinomycetota</taxon>
        <taxon>Coriobacteriia</taxon>
        <taxon>Eggerthellales</taxon>
        <taxon>Eggerthellaceae</taxon>
        <taxon>Berryella</taxon>
    </lineage>
</organism>
<dbReference type="CDD" id="cd06170">
    <property type="entry name" value="LuxR_C_like"/>
    <property type="match status" value="1"/>
</dbReference>
<feature type="transmembrane region" description="Helical" evidence="4">
    <location>
        <begin position="129"/>
        <end position="150"/>
    </location>
</feature>
<evidence type="ECO:0000256" key="1">
    <source>
        <dbReference type="ARBA" id="ARBA00023015"/>
    </source>
</evidence>
<dbReference type="SMART" id="SM00421">
    <property type="entry name" value="HTH_LUXR"/>
    <property type="match status" value="1"/>
</dbReference>
<evidence type="ECO:0000313" key="6">
    <source>
        <dbReference type="EMBL" id="AJC11863.1"/>
    </source>
</evidence>
<keyword evidence="4" id="KW-1133">Transmembrane helix</keyword>
<feature type="domain" description="HTH luxR-type" evidence="5">
    <location>
        <begin position="409"/>
        <end position="474"/>
    </location>
</feature>
<gene>
    <name evidence="6" type="ORF">JI75_03435</name>
</gene>
<dbReference type="InterPro" id="IPR036388">
    <property type="entry name" value="WH-like_DNA-bd_sf"/>
</dbReference>
<sequence>MLHHRDAFLVKDVLGLALYIAWSFVFWNGSLLFESVRGEAIIGQSQIVQAAFTAVAALAIALSATSLSLRRRAVCFGVLSLVSSVAMVIGALSGYGDAPSDWMVAAFALSGIGSAFRLGWEERLSVRGVGYTAVGAALSYLVGFGLFVSVSALPSFAALVVSACMPLVAWGLMFVPRAVESAGDPEERPRCDEGEAAPTALLRRIPWKLMIALALTFFGYGATRVGGVAGGFEATGIFHSVSPGTPALASCSAIILAWLFYRWKPIFALYLAFPLIAVASVVPVSFDPLAGATLFCTALVGAELVKYLVWFFMIDSIMKRDMPALFCLAVMRFSQWAGSCLGQIGADVLEDTAMVTIAVLISLMVALLILIGFPFSESGEPGALSRDSDASDPGRPEEAPLSFERRVRLLSERHRLSPREYEVLSIWVTGHTAGYIEEKLVISKSTVKTHLNHIYSKTGTTNRDELLRALEDFG</sequence>
<feature type="transmembrane region" description="Helical" evidence="4">
    <location>
        <begin position="292"/>
        <end position="313"/>
    </location>
</feature>
<dbReference type="EMBL" id="CP009302">
    <property type="protein sequence ID" value="AJC11863.1"/>
    <property type="molecule type" value="Genomic_DNA"/>
</dbReference>
<dbReference type="PANTHER" id="PTHR44688:SF16">
    <property type="entry name" value="DNA-BINDING TRANSCRIPTIONAL ACTIVATOR DEVR_DOSR"/>
    <property type="match status" value="1"/>
</dbReference>
<evidence type="ECO:0000256" key="4">
    <source>
        <dbReference type="SAM" id="Phobius"/>
    </source>
</evidence>
<feature type="transmembrane region" description="Helical" evidence="4">
    <location>
        <begin position="156"/>
        <end position="175"/>
    </location>
</feature>
<keyword evidence="7" id="KW-1185">Reference proteome</keyword>
<dbReference type="GO" id="GO:0006355">
    <property type="term" value="P:regulation of DNA-templated transcription"/>
    <property type="evidence" value="ECO:0007669"/>
    <property type="project" value="InterPro"/>
</dbReference>
<dbReference type="SUPFAM" id="SSF46894">
    <property type="entry name" value="C-terminal effector domain of the bipartite response regulators"/>
    <property type="match status" value="1"/>
</dbReference>
<accession>A0A0A8B4V8</accession>
<feature type="transmembrane region" description="Helical" evidence="4">
    <location>
        <begin position="7"/>
        <end position="27"/>
    </location>
</feature>
<feature type="transmembrane region" description="Helical" evidence="4">
    <location>
        <begin position="74"/>
        <end position="96"/>
    </location>
</feature>
<dbReference type="AlphaFoldDB" id="A0A0A8B4V8"/>
<dbReference type="Proteomes" id="UP000031121">
    <property type="component" value="Chromosome"/>
</dbReference>
<dbReference type="InterPro" id="IPR016032">
    <property type="entry name" value="Sig_transdc_resp-reg_C-effctor"/>
</dbReference>
<reference evidence="6 7" key="2">
    <citation type="journal article" date="2015" name="Genome Announc.">
        <title>Complete Genome Sequence of Coriobacteriaceae Strain 68-1-3, a Novel Mucus-Degrading Isolate from the Swine Intestinal Tract.</title>
        <authorList>
            <person name="Looft T."/>
            <person name="Bayles D.O."/>
            <person name="Alt D.P."/>
            <person name="Stanton T.B."/>
        </authorList>
    </citation>
    <scope>NUCLEOTIDE SEQUENCE [LARGE SCALE GENOMIC DNA]</scope>
    <source>
        <strain evidence="6 7">68-1-3</strain>
    </source>
</reference>
<reference evidence="7" key="1">
    <citation type="submission" date="2014-08" db="EMBL/GenBank/DDBJ databases">
        <title>Coriobacteriaceae sp. complete genome.</title>
        <authorList>
            <person name="Looft T."/>
            <person name="Bayles D.O."/>
            <person name="Stanton T.B."/>
        </authorList>
    </citation>
    <scope>NUCLEOTIDE SEQUENCE [LARGE SCALE GENOMIC DNA]</scope>
    <source>
        <strain evidence="7">68-1-3</strain>
    </source>
</reference>
<protein>
    <recommendedName>
        <fullName evidence="5">HTH luxR-type domain-containing protein</fullName>
    </recommendedName>
</protein>
<keyword evidence="4" id="KW-0472">Membrane</keyword>
<name>A0A0A8B4V8_9ACTN</name>
<dbReference type="GO" id="GO:0003677">
    <property type="term" value="F:DNA binding"/>
    <property type="evidence" value="ECO:0007669"/>
    <property type="project" value="UniProtKB-KW"/>
</dbReference>
<feature type="transmembrane region" description="Helical" evidence="4">
    <location>
        <begin position="102"/>
        <end position="120"/>
    </location>
</feature>
<keyword evidence="3" id="KW-0804">Transcription</keyword>
<dbReference type="PROSITE" id="PS50043">
    <property type="entry name" value="HTH_LUXR_2"/>
    <property type="match status" value="1"/>
</dbReference>
<feature type="transmembrane region" description="Helical" evidence="4">
    <location>
        <begin position="209"/>
        <end position="232"/>
    </location>
</feature>
<dbReference type="STRING" id="1531429.JI75_03435"/>
<dbReference type="PRINTS" id="PR00038">
    <property type="entry name" value="HTHLUXR"/>
</dbReference>
<keyword evidence="2" id="KW-0238">DNA-binding</keyword>
<evidence type="ECO:0000259" key="5">
    <source>
        <dbReference type="PROSITE" id="PS50043"/>
    </source>
</evidence>
<dbReference type="Gene3D" id="1.10.10.10">
    <property type="entry name" value="Winged helix-like DNA-binding domain superfamily/Winged helix DNA-binding domain"/>
    <property type="match status" value="1"/>
</dbReference>
<keyword evidence="1" id="KW-0805">Transcription regulation</keyword>
<dbReference type="Pfam" id="PF00196">
    <property type="entry name" value="GerE"/>
    <property type="match status" value="1"/>
</dbReference>
<dbReference type="PANTHER" id="PTHR44688">
    <property type="entry name" value="DNA-BINDING TRANSCRIPTIONAL ACTIVATOR DEVR_DOSR"/>
    <property type="match status" value="1"/>
</dbReference>
<feature type="transmembrane region" description="Helical" evidence="4">
    <location>
        <begin position="268"/>
        <end position="286"/>
    </location>
</feature>
<evidence type="ECO:0000256" key="2">
    <source>
        <dbReference type="ARBA" id="ARBA00023125"/>
    </source>
</evidence>
<dbReference type="InterPro" id="IPR000792">
    <property type="entry name" value="Tscrpt_reg_LuxR_C"/>
</dbReference>
<dbReference type="KEGG" id="cbac:JI75_03435"/>
<feature type="transmembrane region" description="Helical" evidence="4">
    <location>
        <begin position="244"/>
        <end position="261"/>
    </location>
</feature>
<evidence type="ECO:0000256" key="3">
    <source>
        <dbReference type="ARBA" id="ARBA00023163"/>
    </source>
</evidence>
<keyword evidence="4" id="KW-0812">Transmembrane</keyword>
<feature type="transmembrane region" description="Helical" evidence="4">
    <location>
        <begin position="47"/>
        <end position="67"/>
    </location>
</feature>
<feature type="transmembrane region" description="Helical" evidence="4">
    <location>
        <begin position="352"/>
        <end position="376"/>
    </location>
</feature>
<dbReference type="HOGENOM" id="CLU_575843_0_0_11"/>
<proteinExistence type="predicted"/>
<evidence type="ECO:0000313" key="7">
    <source>
        <dbReference type="Proteomes" id="UP000031121"/>
    </source>
</evidence>